<feature type="transmembrane region" description="Helical" evidence="6">
    <location>
        <begin position="31"/>
        <end position="60"/>
    </location>
</feature>
<name>A0ABN8NCX6_9CNID</name>
<dbReference type="SUPFAM" id="SSF81321">
    <property type="entry name" value="Family A G protein-coupled receptor-like"/>
    <property type="match status" value="1"/>
</dbReference>
<feature type="transmembrane region" description="Helical" evidence="6">
    <location>
        <begin position="270"/>
        <end position="293"/>
    </location>
</feature>
<feature type="transmembrane region" description="Helical" evidence="6">
    <location>
        <begin position="117"/>
        <end position="135"/>
    </location>
</feature>
<evidence type="ECO:0000256" key="4">
    <source>
        <dbReference type="ARBA" id="ARBA00022989"/>
    </source>
</evidence>
<sequence>MNSNATSQVARTVRGCEVIPLRTLDHTTQEAYGWLVFLTVISLITCPITTGLNTLIMIAVKTKHRVKTKSNIALACLSSTDAVMGVIGQPLSIFWVIAELQGNTSSTYCVRIQLARMALRVLGVASLFHLAMVYVERYIVMKHSLKYETLVTETRSITVSAVLWIITILLQLPIDNDDNNYVIVHTGIMFLCIAAIFFCQVVPCFETRRHEKEIATQQVSVEVREKFVKEKKAFKLTTTILFFLMLSYLPLIASRLLVSKLVITSVNSAYFAFFTGVFTACSNSLLNPIIYCVRIQQFRVALKEIVLRKSNIKALN</sequence>
<dbReference type="Gene3D" id="1.20.1070.10">
    <property type="entry name" value="Rhodopsin 7-helix transmembrane proteins"/>
    <property type="match status" value="1"/>
</dbReference>
<protein>
    <recommendedName>
        <fullName evidence="7">G-protein coupled receptors family 1 profile domain-containing protein</fullName>
    </recommendedName>
</protein>
<dbReference type="Proteomes" id="UP001159405">
    <property type="component" value="Unassembled WGS sequence"/>
</dbReference>
<keyword evidence="2" id="KW-1003">Cell membrane</keyword>
<keyword evidence="5 6" id="KW-0472">Membrane</keyword>
<dbReference type="PRINTS" id="PR00237">
    <property type="entry name" value="GPCRRHODOPSN"/>
</dbReference>
<reference evidence="8 9" key="1">
    <citation type="submission" date="2022-05" db="EMBL/GenBank/DDBJ databases">
        <authorList>
            <consortium name="Genoscope - CEA"/>
            <person name="William W."/>
        </authorList>
    </citation>
    <scope>NUCLEOTIDE SEQUENCE [LARGE SCALE GENOMIC DNA]</scope>
</reference>
<dbReference type="PANTHER" id="PTHR22750">
    <property type="entry name" value="G-PROTEIN COUPLED RECEPTOR"/>
    <property type="match status" value="1"/>
</dbReference>
<accession>A0ABN8NCX6</accession>
<keyword evidence="3 6" id="KW-0812">Transmembrane</keyword>
<evidence type="ECO:0000259" key="7">
    <source>
        <dbReference type="PROSITE" id="PS50262"/>
    </source>
</evidence>
<evidence type="ECO:0000256" key="3">
    <source>
        <dbReference type="ARBA" id="ARBA00022692"/>
    </source>
</evidence>
<feature type="transmembrane region" description="Helical" evidence="6">
    <location>
        <begin position="236"/>
        <end position="258"/>
    </location>
</feature>
<gene>
    <name evidence="8" type="ORF">PLOB_00009897</name>
</gene>
<dbReference type="CDD" id="cd00637">
    <property type="entry name" value="7tm_classA_rhodopsin-like"/>
    <property type="match status" value="1"/>
</dbReference>
<keyword evidence="9" id="KW-1185">Reference proteome</keyword>
<dbReference type="Pfam" id="PF00001">
    <property type="entry name" value="7tm_1"/>
    <property type="match status" value="1"/>
</dbReference>
<proteinExistence type="predicted"/>
<evidence type="ECO:0000256" key="6">
    <source>
        <dbReference type="SAM" id="Phobius"/>
    </source>
</evidence>
<evidence type="ECO:0000256" key="2">
    <source>
        <dbReference type="ARBA" id="ARBA00022475"/>
    </source>
</evidence>
<feature type="domain" description="G-protein coupled receptors family 1 profile" evidence="7">
    <location>
        <begin position="52"/>
        <end position="291"/>
    </location>
</feature>
<organism evidence="8 9">
    <name type="scientific">Porites lobata</name>
    <dbReference type="NCBI Taxonomy" id="104759"/>
    <lineage>
        <taxon>Eukaryota</taxon>
        <taxon>Metazoa</taxon>
        <taxon>Cnidaria</taxon>
        <taxon>Anthozoa</taxon>
        <taxon>Hexacorallia</taxon>
        <taxon>Scleractinia</taxon>
        <taxon>Fungiina</taxon>
        <taxon>Poritidae</taxon>
        <taxon>Porites</taxon>
    </lineage>
</organism>
<keyword evidence="4 6" id="KW-1133">Transmembrane helix</keyword>
<feature type="transmembrane region" description="Helical" evidence="6">
    <location>
        <begin position="156"/>
        <end position="174"/>
    </location>
</feature>
<evidence type="ECO:0000313" key="8">
    <source>
        <dbReference type="EMBL" id="CAH3046929.1"/>
    </source>
</evidence>
<evidence type="ECO:0000313" key="9">
    <source>
        <dbReference type="Proteomes" id="UP001159405"/>
    </source>
</evidence>
<feature type="transmembrane region" description="Helical" evidence="6">
    <location>
        <begin position="180"/>
        <end position="202"/>
    </location>
</feature>
<dbReference type="InterPro" id="IPR017452">
    <property type="entry name" value="GPCR_Rhodpsn_7TM"/>
</dbReference>
<evidence type="ECO:0000256" key="5">
    <source>
        <dbReference type="ARBA" id="ARBA00023136"/>
    </source>
</evidence>
<dbReference type="InterPro" id="IPR000276">
    <property type="entry name" value="GPCR_Rhodpsn"/>
</dbReference>
<comment type="subcellular location">
    <subcellularLocation>
        <location evidence="1">Cell membrane</location>
        <topology evidence="1">Multi-pass membrane protein</topology>
    </subcellularLocation>
</comment>
<dbReference type="EMBL" id="CALNXK010000015">
    <property type="protein sequence ID" value="CAH3046929.1"/>
    <property type="molecule type" value="Genomic_DNA"/>
</dbReference>
<feature type="transmembrane region" description="Helical" evidence="6">
    <location>
        <begin position="72"/>
        <end position="97"/>
    </location>
</feature>
<evidence type="ECO:0000256" key="1">
    <source>
        <dbReference type="ARBA" id="ARBA00004651"/>
    </source>
</evidence>
<comment type="caution">
    <text evidence="8">The sequence shown here is derived from an EMBL/GenBank/DDBJ whole genome shotgun (WGS) entry which is preliminary data.</text>
</comment>
<dbReference type="PROSITE" id="PS50262">
    <property type="entry name" value="G_PROTEIN_RECEP_F1_2"/>
    <property type="match status" value="1"/>
</dbReference>